<dbReference type="Proteomes" id="UP000254253">
    <property type="component" value="Unassembled WGS sequence"/>
</dbReference>
<dbReference type="Pfam" id="PF01418">
    <property type="entry name" value="HTH_6"/>
    <property type="match status" value="1"/>
</dbReference>
<feature type="domain" description="SIS" evidence="5">
    <location>
        <begin position="135"/>
        <end position="270"/>
    </location>
</feature>
<evidence type="ECO:0000259" key="4">
    <source>
        <dbReference type="PROSITE" id="PS51071"/>
    </source>
</evidence>
<feature type="domain" description="HTH rpiR-type" evidence="4">
    <location>
        <begin position="9"/>
        <end position="85"/>
    </location>
</feature>
<dbReference type="PANTHER" id="PTHR30514">
    <property type="entry name" value="GLUCOKINASE"/>
    <property type="match status" value="1"/>
</dbReference>
<dbReference type="GO" id="GO:1901135">
    <property type="term" value="P:carbohydrate derivative metabolic process"/>
    <property type="evidence" value="ECO:0007669"/>
    <property type="project" value="InterPro"/>
</dbReference>
<reference evidence="6 7" key="1">
    <citation type="submission" date="2018-06" db="EMBL/GenBank/DDBJ databases">
        <authorList>
            <consortium name="Pathogen Informatics"/>
            <person name="Doyle S."/>
        </authorList>
    </citation>
    <scope>NUCLEOTIDE SEQUENCE [LARGE SCALE GENOMIC DNA]</scope>
    <source>
        <strain evidence="6 7">NCTC4191</strain>
    </source>
</reference>
<dbReference type="PROSITE" id="PS00356">
    <property type="entry name" value="HTH_LACI_1"/>
    <property type="match status" value="1"/>
</dbReference>
<dbReference type="InterPro" id="IPR035472">
    <property type="entry name" value="RpiR-like_SIS"/>
</dbReference>
<keyword evidence="7" id="KW-1185">Reference proteome</keyword>
<evidence type="ECO:0000313" key="7">
    <source>
        <dbReference type="Proteomes" id="UP000254253"/>
    </source>
</evidence>
<evidence type="ECO:0000313" key="6">
    <source>
        <dbReference type="EMBL" id="SUT90895.1"/>
    </source>
</evidence>
<proteinExistence type="predicted"/>
<protein>
    <submittedName>
        <fullName evidence="6">Putative HTH-type transcriptional regulator</fullName>
    </submittedName>
</protein>
<evidence type="ECO:0000256" key="1">
    <source>
        <dbReference type="ARBA" id="ARBA00023015"/>
    </source>
</evidence>
<dbReference type="GO" id="GO:0097367">
    <property type="term" value="F:carbohydrate derivative binding"/>
    <property type="evidence" value="ECO:0007669"/>
    <property type="project" value="InterPro"/>
</dbReference>
<evidence type="ECO:0000256" key="3">
    <source>
        <dbReference type="ARBA" id="ARBA00023163"/>
    </source>
</evidence>
<keyword evidence="2" id="KW-0238">DNA-binding</keyword>
<dbReference type="SUPFAM" id="SSF53697">
    <property type="entry name" value="SIS domain"/>
    <property type="match status" value="1"/>
</dbReference>
<evidence type="ECO:0000256" key="2">
    <source>
        <dbReference type="ARBA" id="ARBA00023125"/>
    </source>
</evidence>
<organism evidence="6 7">
    <name type="scientific">Actinobacillus lignieresii</name>
    <dbReference type="NCBI Taxonomy" id="720"/>
    <lineage>
        <taxon>Bacteria</taxon>
        <taxon>Pseudomonadati</taxon>
        <taxon>Pseudomonadota</taxon>
        <taxon>Gammaproteobacteria</taxon>
        <taxon>Pasteurellales</taxon>
        <taxon>Pasteurellaceae</taxon>
        <taxon>Actinobacillus</taxon>
    </lineage>
</organism>
<dbReference type="CDD" id="cd05013">
    <property type="entry name" value="SIS_RpiR"/>
    <property type="match status" value="1"/>
</dbReference>
<keyword evidence="1" id="KW-0805">Transcription regulation</keyword>
<name>A0A380TRK3_ACTLI</name>
<dbReference type="GO" id="GO:0003677">
    <property type="term" value="F:DNA binding"/>
    <property type="evidence" value="ECO:0007669"/>
    <property type="project" value="UniProtKB-KW"/>
</dbReference>
<dbReference type="Pfam" id="PF01380">
    <property type="entry name" value="SIS"/>
    <property type="match status" value="1"/>
</dbReference>
<dbReference type="InterPro" id="IPR047640">
    <property type="entry name" value="RpiR-like"/>
</dbReference>
<dbReference type="InterPro" id="IPR001347">
    <property type="entry name" value="SIS_dom"/>
</dbReference>
<dbReference type="PROSITE" id="PS51464">
    <property type="entry name" value="SIS"/>
    <property type="match status" value="1"/>
</dbReference>
<dbReference type="InterPro" id="IPR046348">
    <property type="entry name" value="SIS_dom_sf"/>
</dbReference>
<evidence type="ECO:0000259" key="5">
    <source>
        <dbReference type="PROSITE" id="PS51464"/>
    </source>
</evidence>
<dbReference type="SUPFAM" id="SSF46689">
    <property type="entry name" value="Homeodomain-like"/>
    <property type="match status" value="1"/>
</dbReference>
<dbReference type="Gene3D" id="1.10.10.10">
    <property type="entry name" value="Winged helix-like DNA-binding domain superfamily/Winged helix DNA-binding domain"/>
    <property type="match status" value="1"/>
</dbReference>
<dbReference type="PANTHER" id="PTHR30514:SF18">
    <property type="entry name" value="RPIR-FAMILY TRANSCRIPTIONAL REGULATOR"/>
    <property type="match status" value="1"/>
</dbReference>
<dbReference type="RefSeq" id="WP_115589798.1">
    <property type="nucleotide sequence ID" value="NZ_LR134169.1"/>
</dbReference>
<accession>A0A380TRK3</accession>
<dbReference type="AlphaFoldDB" id="A0A380TRK3"/>
<dbReference type="InterPro" id="IPR000281">
    <property type="entry name" value="HTH_RpiR"/>
</dbReference>
<dbReference type="InterPro" id="IPR036388">
    <property type="entry name" value="WH-like_DNA-bd_sf"/>
</dbReference>
<dbReference type="EMBL" id="UFRN01000002">
    <property type="protein sequence ID" value="SUT90895.1"/>
    <property type="molecule type" value="Genomic_DNA"/>
</dbReference>
<dbReference type="InterPro" id="IPR009057">
    <property type="entry name" value="Homeodomain-like_sf"/>
</dbReference>
<gene>
    <name evidence="6" type="ORF">NCTC4191_00406</name>
</gene>
<dbReference type="Gene3D" id="3.40.50.10490">
    <property type="entry name" value="Glucose-6-phosphate isomerase like protein, domain 1"/>
    <property type="match status" value="1"/>
</dbReference>
<dbReference type="PROSITE" id="PS51071">
    <property type="entry name" value="HTH_RPIR"/>
    <property type="match status" value="1"/>
</dbReference>
<dbReference type="GO" id="GO:0003700">
    <property type="term" value="F:DNA-binding transcription factor activity"/>
    <property type="evidence" value="ECO:0007669"/>
    <property type="project" value="InterPro"/>
</dbReference>
<sequence length="294" mass="33812">MRKINALTLQDYHELAEKLDKLTDAELRLTHYLQSHFSELMYCSITDIAINANVSKATIGRYLNKLGFTGYSSFKKSIELGLKPNQLRAPITIHHQKEASEFFSTENLAKKFSCNIQQLLTTFLVQLNLNDLDMLIHLLTNKNKRIFVVGPSSSFAMAKHFSTLIKYFRDDVVCLSLDTSELPKEMLHVNENDALIIFSYYRFNNVAIEIGKWFKRKNATIVLVTNSHSNPYGKFTDIQFVLPSDANAIFQSRIIGFYFVELVLHLCYEKSEGEGNFQALEELFQYFHTFSGSN</sequence>
<keyword evidence="3" id="KW-0804">Transcription</keyword>